<evidence type="ECO:0000256" key="1">
    <source>
        <dbReference type="SAM" id="MobiDB-lite"/>
    </source>
</evidence>
<feature type="region of interest" description="Disordered" evidence="1">
    <location>
        <begin position="1"/>
        <end position="35"/>
    </location>
</feature>
<dbReference type="Pfam" id="PF14033">
    <property type="entry name" value="DUF4246"/>
    <property type="match status" value="1"/>
</dbReference>
<evidence type="ECO:0000259" key="2">
    <source>
        <dbReference type="Pfam" id="PF14033"/>
    </source>
</evidence>
<name>A0AAV9WVH5_9PEZI</name>
<dbReference type="InterPro" id="IPR049207">
    <property type="entry name" value="DUF4246_N"/>
</dbReference>
<protein>
    <submittedName>
        <fullName evidence="4">Uncharacterized protein</fullName>
    </submittedName>
</protein>
<gene>
    <name evidence="4" type="ORF">TWF694_005413</name>
</gene>
<dbReference type="PANTHER" id="PTHR33119:SF1">
    <property type="entry name" value="FE2OG DIOXYGENASE DOMAIN-CONTAINING PROTEIN"/>
    <property type="match status" value="1"/>
</dbReference>
<evidence type="ECO:0000313" key="4">
    <source>
        <dbReference type="EMBL" id="KAK6525267.1"/>
    </source>
</evidence>
<evidence type="ECO:0000259" key="3">
    <source>
        <dbReference type="Pfam" id="PF21666"/>
    </source>
</evidence>
<keyword evidence="5" id="KW-1185">Reference proteome</keyword>
<dbReference type="InterPro" id="IPR025340">
    <property type="entry name" value="DUF4246"/>
</dbReference>
<evidence type="ECO:0000313" key="5">
    <source>
        <dbReference type="Proteomes" id="UP001365542"/>
    </source>
</evidence>
<reference evidence="4 5" key="1">
    <citation type="submission" date="2019-10" db="EMBL/GenBank/DDBJ databases">
        <authorList>
            <person name="Palmer J.M."/>
        </authorList>
    </citation>
    <scope>NUCLEOTIDE SEQUENCE [LARGE SCALE GENOMIC DNA]</scope>
    <source>
        <strain evidence="4 5">TWF694</strain>
    </source>
</reference>
<feature type="compositionally biased region" description="Pro residues" evidence="1">
    <location>
        <begin position="9"/>
        <end position="29"/>
    </location>
</feature>
<dbReference type="Proteomes" id="UP001365542">
    <property type="component" value="Unassembled WGS sequence"/>
</dbReference>
<organism evidence="4 5">
    <name type="scientific">Orbilia ellipsospora</name>
    <dbReference type="NCBI Taxonomy" id="2528407"/>
    <lineage>
        <taxon>Eukaryota</taxon>
        <taxon>Fungi</taxon>
        <taxon>Dikarya</taxon>
        <taxon>Ascomycota</taxon>
        <taxon>Pezizomycotina</taxon>
        <taxon>Orbiliomycetes</taxon>
        <taxon>Orbiliales</taxon>
        <taxon>Orbiliaceae</taxon>
        <taxon>Orbilia</taxon>
    </lineage>
</organism>
<sequence>MLPPEALEPGPPPLIAPGPPVPGPPPQPYKAPESLIPRPPEKPNIINLYPHPTDTFAKPITYREVYLRRFSAEIRSRPNWTEEILDRTFLAKQLDEAQKRDCILPGGKVIVWEKEDIEFIYWELTKAYKPYVDANKATGLQPHIDGVWRSDSLVSESLRKDLIAAVATLEDVPEDQKNWHLGSDGRVLNLVHPSYWPVIYGRTLSIDKKEVEIHQPEVRERDNYEDDHEDDRNYEYTYEDDYDPDDLKSHIRSVGYDVDSSWNFCWLPSEFNISSKGDVKIASYINNLALPEQQRLFYPLIEQIFSEFVPLFNHVLADLKTGTHRLQRIDWDWERSTPFYGEWPRVGLDTPGPSQKLIRLTEEEHATNWQQLIKQFEDEEELTTSLKSTSTGKSWVERALSHIPFGRRGYSYAIRNIGTPPCRIIWQPPRSKIMEEARLEGKTAKVIVKLGNIVLTPERPRYDGGRWHIEGMKNERIVATGIYYYDQENITDSTLGFRRTLLHTAGLDHLRDPDGVTQTQEVGCIKTETGRGVAFPNIFQHRVAPFQLVDKTKPGYRKILVFFLCDPSEHHKMPTTKTVPPQQPDVREAALKVLRGSPADKLPVELFQEIIKDMPPAISKEEALKYYGKLMEERAGWNPTSRAVRGKTRIEKACD</sequence>
<dbReference type="AlphaFoldDB" id="A0AAV9WVH5"/>
<dbReference type="InterPro" id="IPR049192">
    <property type="entry name" value="DUF4246_C"/>
</dbReference>
<dbReference type="PANTHER" id="PTHR33119">
    <property type="entry name" value="IFI3P"/>
    <property type="match status" value="1"/>
</dbReference>
<comment type="caution">
    <text evidence="4">The sequence shown here is derived from an EMBL/GenBank/DDBJ whole genome shotgun (WGS) entry which is preliminary data.</text>
</comment>
<dbReference type="Pfam" id="PF21666">
    <property type="entry name" value="DUF4246_N"/>
    <property type="match status" value="1"/>
</dbReference>
<feature type="domain" description="DUF4246" evidence="3">
    <location>
        <begin position="44"/>
        <end position="92"/>
    </location>
</feature>
<proteinExistence type="predicted"/>
<accession>A0AAV9WVH5</accession>
<dbReference type="EMBL" id="JAVHJO010000017">
    <property type="protein sequence ID" value="KAK6525267.1"/>
    <property type="molecule type" value="Genomic_DNA"/>
</dbReference>
<feature type="domain" description="DUF4246" evidence="2">
    <location>
        <begin position="116"/>
        <end position="588"/>
    </location>
</feature>